<evidence type="ECO:0000313" key="2">
    <source>
        <dbReference type="EMBL" id="VTZ61832.1"/>
    </source>
</evidence>
<dbReference type="EMBL" id="CABFNB010000097">
    <property type="protein sequence ID" value="VTZ61832.1"/>
    <property type="molecule type" value="Genomic_DNA"/>
</dbReference>
<gene>
    <name evidence="2" type="ORF">EMEDMD4_310081</name>
</gene>
<accession>A0A508X1W8</accession>
<reference evidence="2" key="1">
    <citation type="submission" date="2019-06" db="EMBL/GenBank/DDBJ databases">
        <authorList>
            <person name="Le Quere A."/>
            <person name="Colella S."/>
        </authorList>
    </citation>
    <scope>NUCLEOTIDE SEQUENCE</scope>
    <source>
        <strain evidence="2">EmedicaeMD41</strain>
    </source>
</reference>
<dbReference type="Proteomes" id="UP000507954">
    <property type="component" value="Unassembled WGS sequence"/>
</dbReference>
<name>A0A508X1W8_9HYPH</name>
<organism evidence="2">
    <name type="scientific">Sinorhizobium medicae</name>
    <dbReference type="NCBI Taxonomy" id="110321"/>
    <lineage>
        <taxon>Bacteria</taxon>
        <taxon>Pseudomonadati</taxon>
        <taxon>Pseudomonadota</taxon>
        <taxon>Alphaproteobacteria</taxon>
        <taxon>Hyphomicrobiales</taxon>
        <taxon>Rhizobiaceae</taxon>
        <taxon>Sinorhizobium/Ensifer group</taxon>
        <taxon>Sinorhizobium</taxon>
    </lineage>
</organism>
<feature type="region of interest" description="Disordered" evidence="1">
    <location>
        <begin position="1"/>
        <end position="85"/>
    </location>
</feature>
<dbReference type="AlphaFoldDB" id="A0A508X1W8"/>
<sequence>MPPFRAGAAGPEKRADFGRKAAGRCRGQAGDCRCGGAARQERAAAHPSLRHGTADPRHGGRRRSRKGRAHRRRTCQRDRRRTQRRCLSLERKRSLGLSSAGGEVQADEGQALHVNTSELILPTVNIQGKFL</sequence>
<evidence type="ECO:0000256" key="1">
    <source>
        <dbReference type="SAM" id="MobiDB-lite"/>
    </source>
</evidence>
<protein>
    <submittedName>
        <fullName evidence="2">Uncharacterized protein</fullName>
    </submittedName>
</protein>
<feature type="compositionally biased region" description="Basic residues" evidence="1">
    <location>
        <begin position="59"/>
        <end position="84"/>
    </location>
</feature>
<proteinExistence type="predicted"/>